<keyword evidence="21 37" id="KW-0106">Calcium</keyword>
<dbReference type="Pfam" id="PF00657">
    <property type="entry name" value="Lipase_GDSL"/>
    <property type="match status" value="1"/>
</dbReference>
<comment type="function">
    <text evidence="2">Removal of H(2)O(2), oxidation of toxic reductants, biosynthesis and degradation of lignin, suberization, auxin catabolism, response to environmental stresses such as wounding, pathogen attack and oxidative stress. These functions might be dependent on each isozyme/isoform in each plant tissue.</text>
</comment>
<dbReference type="InterPro" id="IPR019793">
    <property type="entry name" value="Peroxidases_heam-ligand_BS"/>
</dbReference>
<feature type="binding site" evidence="37">
    <location>
        <position position="740"/>
    </location>
    <ligand>
        <name>Ca(2+)</name>
        <dbReference type="ChEBI" id="CHEBI:29108"/>
        <label>2</label>
    </ligand>
</feature>
<dbReference type="AlphaFoldDB" id="A0A5S9YBA4"/>
<evidence type="ECO:0000256" key="17">
    <source>
        <dbReference type="ARBA" id="ARBA00022692"/>
    </source>
</evidence>
<dbReference type="InterPro" id="IPR036249">
    <property type="entry name" value="Thioredoxin-like_sf"/>
</dbReference>
<evidence type="ECO:0000256" key="24">
    <source>
        <dbReference type="ARBA" id="ARBA00023004"/>
    </source>
</evidence>
<dbReference type="PROSITE" id="PS00195">
    <property type="entry name" value="GLUTAREDOXIN_1"/>
    <property type="match status" value="1"/>
</dbReference>
<keyword evidence="30" id="KW-0413">Isomerase</keyword>
<dbReference type="Gene3D" id="1.10.420.10">
    <property type="entry name" value="Peroxidase, domain 2"/>
    <property type="match status" value="1"/>
</dbReference>
<comment type="catalytic activity">
    <reaction evidence="1">
        <text>2 a phenolic donor + H2O2 = 2 a phenolic radical donor + 2 H2O</text>
        <dbReference type="Rhea" id="RHEA:56136"/>
        <dbReference type="ChEBI" id="CHEBI:15377"/>
        <dbReference type="ChEBI" id="CHEBI:16240"/>
        <dbReference type="ChEBI" id="CHEBI:139520"/>
        <dbReference type="ChEBI" id="CHEBI:139521"/>
        <dbReference type="EC" id="1.11.1.7"/>
    </reaction>
</comment>
<evidence type="ECO:0000256" key="10">
    <source>
        <dbReference type="ARBA" id="ARBA00019474"/>
    </source>
</evidence>
<dbReference type="Pfam" id="PF13417">
    <property type="entry name" value="GST_N_3"/>
    <property type="match status" value="1"/>
</dbReference>
<evidence type="ECO:0000256" key="15">
    <source>
        <dbReference type="ARBA" id="ARBA00022585"/>
    </source>
</evidence>
<feature type="disulfide bond" evidence="39">
    <location>
        <begin position="531"/>
        <end position="610"/>
    </location>
</feature>
<dbReference type="GO" id="GO:0042744">
    <property type="term" value="P:hydrogen peroxide catabolic process"/>
    <property type="evidence" value="ECO:0007669"/>
    <property type="project" value="InterPro"/>
</dbReference>
<keyword evidence="11" id="KW-0644">Prostaglandin metabolism</keyword>
<evidence type="ECO:0000256" key="36">
    <source>
        <dbReference type="PIRSR" id="PIRSR600823-2"/>
    </source>
</evidence>
<comment type="catalytic activity">
    <reaction evidence="32">
        <text>prostaglandin H2 = prostaglandin E2</text>
        <dbReference type="Rhea" id="RHEA:12893"/>
        <dbReference type="ChEBI" id="CHEBI:57405"/>
        <dbReference type="ChEBI" id="CHEBI:606564"/>
        <dbReference type="EC" id="5.3.99.3"/>
    </reaction>
    <physiologicalReaction direction="left-to-right" evidence="32">
        <dbReference type="Rhea" id="RHEA:12894"/>
    </physiologicalReaction>
</comment>
<dbReference type="InterPro" id="IPR000823">
    <property type="entry name" value="Peroxidase_pln"/>
</dbReference>
<dbReference type="InterPro" id="IPR010255">
    <property type="entry name" value="Haem_peroxidase_sf"/>
</dbReference>
<keyword evidence="20" id="KW-0276">Fatty acid metabolism</keyword>
<dbReference type="GO" id="GO:0001516">
    <property type="term" value="P:prostaglandin biosynthetic process"/>
    <property type="evidence" value="ECO:0007669"/>
    <property type="project" value="UniProtKB-UniPathway"/>
</dbReference>
<evidence type="ECO:0000256" key="14">
    <source>
        <dbReference type="ARBA" id="ARBA00022559"/>
    </source>
</evidence>
<feature type="binding site" evidence="37">
    <location>
        <position position="747"/>
    </location>
    <ligand>
        <name>Ca(2+)</name>
        <dbReference type="ChEBI" id="CHEBI:29108"/>
        <label>2</label>
    </ligand>
</feature>
<feature type="binding site" evidence="37">
    <location>
        <position position="572"/>
    </location>
    <ligand>
        <name>Ca(2+)</name>
        <dbReference type="ChEBI" id="CHEBI:29108"/>
        <label>1</label>
    </ligand>
</feature>
<dbReference type="PROSITE" id="PS50873">
    <property type="entry name" value="PEROXIDASE_4"/>
    <property type="match status" value="1"/>
</dbReference>
<keyword evidence="26" id="KW-0472">Membrane</keyword>
<dbReference type="GO" id="GO:0012505">
    <property type="term" value="C:endomembrane system"/>
    <property type="evidence" value="ECO:0007669"/>
    <property type="project" value="UniProtKB-SubCell"/>
</dbReference>
<dbReference type="GO" id="GO:0020037">
    <property type="term" value="F:heme binding"/>
    <property type="evidence" value="ECO:0007669"/>
    <property type="project" value="InterPro"/>
</dbReference>
<dbReference type="InterPro" id="IPR036514">
    <property type="entry name" value="SGNH_hydro_sf"/>
</dbReference>
<comment type="subcellular location">
    <subcellularLocation>
        <location evidence="34">Endomembrane system</location>
        <topology evidence="34">Single-pass membrane protein</topology>
    </subcellularLocation>
    <subcellularLocation>
        <location evidence="3">Vacuole</location>
    </subcellularLocation>
</comment>
<dbReference type="GO" id="GO:0006979">
    <property type="term" value="P:response to oxidative stress"/>
    <property type="evidence" value="ECO:0007669"/>
    <property type="project" value="InterPro"/>
</dbReference>
<evidence type="ECO:0000256" key="29">
    <source>
        <dbReference type="ARBA" id="ARBA00023180"/>
    </source>
</evidence>
<keyword evidence="14" id="KW-0575">Peroxidase</keyword>
<accession>A0A5S9YBA4</accession>
<evidence type="ECO:0000256" key="19">
    <source>
        <dbReference type="ARBA" id="ARBA00022729"/>
    </source>
</evidence>
<evidence type="ECO:0000256" key="7">
    <source>
        <dbReference type="ARBA" id="ARBA00008668"/>
    </source>
</evidence>
<dbReference type="CDD" id="cd03040">
    <property type="entry name" value="GST_N_mPGES2"/>
    <property type="match status" value="1"/>
</dbReference>
<protein>
    <recommendedName>
        <fullName evidence="10">Prostaglandin E synthase 2</fullName>
        <ecNumber evidence="9">1.11.1.7</ecNumber>
        <ecNumber evidence="8">5.3.99.3</ecNumber>
    </recommendedName>
    <alternativeName>
        <fullName evidence="33">Microsomal prostaglandin E synthase 2</fullName>
    </alternativeName>
</protein>
<dbReference type="GO" id="GO:0046872">
    <property type="term" value="F:metal ion binding"/>
    <property type="evidence" value="ECO:0007669"/>
    <property type="project" value="UniProtKB-KW"/>
</dbReference>
<evidence type="ECO:0000256" key="31">
    <source>
        <dbReference type="ARBA" id="ARBA00023930"/>
    </source>
</evidence>
<evidence type="ECO:0000256" key="18">
    <source>
        <dbReference type="ARBA" id="ARBA00022723"/>
    </source>
</evidence>
<feature type="domain" description="Plant heme peroxidase family profile" evidence="41">
    <location>
        <begin position="521"/>
        <end position="816"/>
    </location>
</feature>
<keyword evidence="22" id="KW-1133">Transmembrane helix</keyword>
<sequence length="816" mass="89742">MRRVTGLAARTISSSVAINSRLTQSMAITTISSSEPISRRFGGLPEIKTPSFAGGVAGVVFFSAAAVSSLGQEVHAKEMAQKFNPKEVVLYQYEACPFCNKVKAFLDYNKIPYKVVEVNPISKKEIKWSDYKKVPILTVDGEQMVDSSVIIDSLFQKMHPEISKSEDDEETKWRKWVDNHLVHLLSPNIYRNTSEALESFEYITTHGNFSFTERLVAKYAGATAMYFVSKKLKKKYNITDERAALYDAAETWVDALKERPYLGGSKPNLGDLAVFGVLRPIRYLRSGKDMVDNTRIVVEGSRNTLERNTETNATEAKVEGKGTIKLPPNVTIPGIITFGDSIVDSGNNNHLRTALKCNFPPYGKDFPGKIGTGRFSDGRVPSDIVAERLGIAETIPAYLNPKLKNEDLLKGVNFASGGSGYDPLTAKLVALYGLGARRIGVFSAVPVGCVPAARTLRGKLKRRCSEKLNEVARNFNAKISPTLEALGKELPDSRVVLIDVYDTLNDMIENPKNYVSFDVQALSPHYYDHTCPQADHIVTNAVKKAMSNDQTVPAALLRMHFHDCFVRGCDGSVLLDSKGKNKAEKDGPPNISLHAFYVIDNAKKALEEQCPGIVSCADILSLAARDAVALSGGPTWAVPKGRKDGRISKAIETRQLPAPTFNISQLRQNFGQRGLSMHDLVALSGGHTLGFAHCSSFQNRLHKFNTQKEVDPTLNPSFAARLEGVCPAHNTVKNAGSNMDGTVTSFDNIYYKMLIQGKSLFSSDESLLAVPSTKKLVAKYANSNEEFERAFVKSMIKMSSISGNGNEVRLNCRRVR</sequence>
<dbReference type="InterPro" id="IPR004045">
    <property type="entry name" value="Glutathione_S-Trfase_N"/>
</dbReference>
<evidence type="ECO:0000256" key="21">
    <source>
        <dbReference type="ARBA" id="ARBA00022837"/>
    </source>
</evidence>
<feature type="binding site" evidence="37">
    <location>
        <position position="742"/>
    </location>
    <ligand>
        <name>Ca(2+)</name>
        <dbReference type="ChEBI" id="CHEBI:29108"/>
        <label>2</label>
    </ligand>
</feature>
<evidence type="ECO:0000256" key="6">
    <source>
        <dbReference type="ARBA" id="ARBA00007409"/>
    </source>
</evidence>
<dbReference type="CDD" id="cd00693">
    <property type="entry name" value="secretory_peroxidase"/>
    <property type="match status" value="1"/>
</dbReference>
<evidence type="ECO:0000259" key="40">
    <source>
        <dbReference type="PROSITE" id="PS50404"/>
    </source>
</evidence>
<evidence type="ECO:0000256" key="12">
    <source>
        <dbReference type="ARBA" id="ARBA00022516"/>
    </source>
</evidence>
<dbReference type="InterPro" id="IPR036282">
    <property type="entry name" value="Glutathione-S-Trfase_C_sf"/>
</dbReference>
<evidence type="ECO:0000256" key="35">
    <source>
        <dbReference type="PIRSR" id="PIRSR600823-1"/>
    </source>
</evidence>
<dbReference type="EC" id="1.11.1.7" evidence="9"/>
<feature type="binding site" evidence="36">
    <location>
        <position position="657"/>
    </location>
    <ligand>
        <name>substrate</name>
    </ligand>
</feature>
<dbReference type="InterPro" id="IPR011767">
    <property type="entry name" value="GLR_AS"/>
</dbReference>
<feature type="domain" description="GST N-terminal" evidence="40">
    <location>
        <begin position="86"/>
        <end position="162"/>
    </location>
</feature>
<comment type="similarity">
    <text evidence="7">Belongs to the 'GDSL' lipolytic enzyme family.</text>
</comment>
<evidence type="ECO:0000256" key="5">
    <source>
        <dbReference type="ARBA" id="ARBA00006873"/>
    </source>
</evidence>
<evidence type="ECO:0000256" key="27">
    <source>
        <dbReference type="ARBA" id="ARBA00023157"/>
    </source>
</evidence>
<evidence type="ECO:0000256" key="28">
    <source>
        <dbReference type="ARBA" id="ARBA00023160"/>
    </source>
</evidence>
<evidence type="ECO:0000256" key="11">
    <source>
        <dbReference type="ARBA" id="ARBA00022501"/>
    </source>
</evidence>
<evidence type="ECO:0000256" key="1">
    <source>
        <dbReference type="ARBA" id="ARBA00000189"/>
    </source>
</evidence>
<dbReference type="InterPro" id="IPR034334">
    <property type="entry name" value="PGES2"/>
</dbReference>
<evidence type="ECO:0000256" key="3">
    <source>
        <dbReference type="ARBA" id="ARBA00004116"/>
    </source>
</evidence>
<feature type="site" description="Transition state stabilizer" evidence="38">
    <location>
        <position position="558"/>
    </location>
</feature>
<dbReference type="GO" id="GO:0016788">
    <property type="term" value="F:hydrolase activity, acting on ester bonds"/>
    <property type="evidence" value="ECO:0007669"/>
    <property type="project" value="InterPro"/>
</dbReference>
<keyword evidence="15" id="KW-0643">Prostaglandin biosynthesis</keyword>
<dbReference type="SFLD" id="SFLDG01182">
    <property type="entry name" value="Prostaglandin_E_synthase_like"/>
    <property type="match status" value="1"/>
</dbReference>
<dbReference type="SUPFAM" id="SSF48113">
    <property type="entry name" value="Heme-dependent peroxidases"/>
    <property type="match status" value="1"/>
</dbReference>
<keyword evidence="28" id="KW-0275">Fatty acid biosynthesis</keyword>
<evidence type="ECO:0000256" key="30">
    <source>
        <dbReference type="ARBA" id="ARBA00023235"/>
    </source>
</evidence>
<feature type="disulfide bond" evidence="39">
    <location>
        <begin position="564"/>
        <end position="569"/>
    </location>
</feature>
<feature type="active site" description="Proton acceptor" evidence="35">
    <location>
        <position position="562"/>
    </location>
</feature>
<feature type="binding site" evidence="37">
    <location>
        <position position="563"/>
    </location>
    <ligand>
        <name>Ca(2+)</name>
        <dbReference type="ChEBI" id="CHEBI:29108"/>
        <label>1</label>
    </ligand>
</feature>
<dbReference type="InterPro" id="IPR034335">
    <property type="entry name" value="PGES2_C"/>
</dbReference>
<keyword evidence="13" id="KW-0964">Secreted</keyword>
<dbReference type="PROSITE" id="PS50404">
    <property type="entry name" value="GST_NTER"/>
    <property type="match status" value="1"/>
</dbReference>
<keyword evidence="16" id="KW-0349">Heme</keyword>
<evidence type="ECO:0000256" key="39">
    <source>
        <dbReference type="PIRSR" id="PIRSR600823-5"/>
    </source>
</evidence>
<evidence type="ECO:0000256" key="22">
    <source>
        <dbReference type="ARBA" id="ARBA00022989"/>
    </source>
</evidence>
<evidence type="ECO:0000256" key="2">
    <source>
        <dbReference type="ARBA" id="ARBA00002322"/>
    </source>
</evidence>
<dbReference type="Proteomes" id="UP000434276">
    <property type="component" value="Unassembled WGS sequence"/>
</dbReference>
<dbReference type="GO" id="GO:0050220">
    <property type="term" value="F:prostaglandin-E synthase activity"/>
    <property type="evidence" value="ECO:0007669"/>
    <property type="project" value="UniProtKB-EC"/>
</dbReference>
<comment type="pathway">
    <text evidence="4">Lipid metabolism; prostaglandin biosynthesis.</text>
</comment>
<dbReference type="PANTHER" id="PTHR12782:SF11">
    <property type="entry name" value="PROSTAGLANDIN E SYNTHASE 2"/>
    <property type="match status" value="1"/>
</dbReference>
<keyword evidence="17" id="KW-0812">Transmembrane</keyword>
<name>A0A5S9YBA4_ARATH</name>
<dbReference type="Gene3D" id="1.10.520.10">
    <property type="match status" value="1"/>
</dbReference>
<evidence type="ECO:0000256" key="26">
    <source>
        <dbReference type="ARBA" id="ARBA00023136"/>
    </source>
</evidence>
<dbReference type="PRINTS" id="PR00461">
    <property type="entry name" value="PLPEROXIDASE"/>
</dbReference>
<dbReference type="Pfam" id="PF00141">
    <property type="entry name" value="peroxidase"/>
    <property type="match status" value="1"/>
</dbReference>
<dbReference type="PROSITE" id="PS51354">
    <property type="entry name" value="GLUTAREDOXIN_2"/>
    <property type="match status" value="1"/>
</dbReference>
<evidence type="ECO:0000256" key="37">
    <source>
        <dbReference type="PIRSR" id="PIRSR600823-3"/>
    </source>
</evidence>
<keyword evidence="27 39" id="KW-1015">Disulfide bond</keyword>
<feature type="binding site" description="axial binding residue" evidence="37">
    <location>
        <position position="687"/>
    </location>
    <ligand>
        <name>heme b</name>
        <dbReference type="ChEBI" id="CHEBI:60344"/>
    </ligand>
    <ligandPart>
        <name>Fe</name>
        <dbReference type="ChEBI" id="CHEBI:18248"/>
    </ligandPart>
</feature>
<evidence type="ECO:0000313" key="42">
    <source>
        <dbReference type="EMBL" id="CAA0406931.1"/>
    </source>
</evidence>
<dbReference type="ExpressionAtlas" id="A0A5S9YBA4">
    <property type="expression patterns" value="baseline and differential"/>
</dbReference>
<gene>
    <name evidence="42" type="ORF">C24_LOCUS24223</name>
</gene>
<dbReference type="GO" id="GO:0036134">
    <property type="term" value="F:12-hydroxyheptadecatrienoic acid synthase activity"/>
    <property type="evidence" value="ECO:0007669"/>
    <property type="project" value="RHEA"/>
</dbReference>
<dbReference type="Gene3D" id="3.40.30.10">
    <property type="entry name" value="Glutaredoxin"/>
    <property type="match status" value="1"/>
</dbReference>
<evidence type="ECO:0000256" key="9">
    <source>
        <dbReference type="ARBA" id="ARBA00012313"/>
    </source>
</evidence>
<dbReference type="Gene3D" id="1.20.1050.10">
    <property type="match status" value="1"/>
</dbReference>
<dbReference type="InterPro" id="IPR002016">
    <property type="entry name" value="Haem_peroxidase"/>
</dbReference>
<evidence type="ECO:0000256" key="16">
    <source>
        <dbReference type="ARBA" id="ARBA00022617"/>
    </source>
</evidence>
<dbReference type="PRINTS" id="PR00458">
    <property type="entry name" value="PEROXIDASE"/>
</dbReference>
<dbReference type="CDD" id="cd03197">
    <property type="entry name" value="GST_C_mPGES2"/>
    <property type="match status" value="1"/>
</dbReference>
<feature type="binding site" evidence="37">
    <location>
        <position position="688"/>
    </location>
    <ligand>
        <name>Ca(2+)</name>
        <dbReference type="ChEBI" id="CHEBI:29108"/>
        <label>2</label>
    </ligand>
</feature>
<reference evidence="42 43" key="1">
    <citation type="submission" date="2019-12" db="EMBL/GenBank/DDBJ databases">
        <authorList>
            <person name="Jiao W.-B."/>
            <person name="Schneeberger K."/>
        </authorList>
    </citation>
    <scope>NUCLEOTIDE SEQUENCE [LARGE SCALE GENOMIC DNA]</scope>
    <source>
        <strain evidence="43">cv. C24</strain>
    </source>
</reference>
<dbReference type="FunFam" id="1.10.420.10:FF:000006">
    <property type="entry name" value="Peroxidase"/>
    <property type="match status" value="1"/>
</dbReference>
<organism evidence="42 43">
    <name type="scientific">Arabidopsis thaliana</name>
    <name type="common">Mouse-ear cress</name>
    <dbReference type="NCBI Taxonomy" id="3702"/>
    <lineage>
        <taxon>Eukaryota</taxon>
        <taxon>Viridiplantae</taxon>
        <taxon>Streptophyta</taxon>
        <taxon>Embryophyta</taxon>
        <taxon>Tracheophyta</taxon>
        <taxon>Spermatophyta</taxon>
        <taxon>Magnoliopsida</taxon>
        <taxon>eudicotyledons</taxon>
        <taxon>Gunneridae</taxon>
        <taxon>Pentapetalae</taxon>
        <taxon>rosids</taxon>
        <taxon>malvids</taxon>
        <taxon>Brassicales</taxon>
        <taxon>Brassicaceae</taxon>
        <taxon>Camelineae</taxon>
        <taxon>Arabidopsis</taxon>
    </lineage>
</organism>
<comment type="catalytic activity">
    <reaction evidence="31">
        <text>prostaglandin H2 = (12S)-hydroxy-(5Z,8E,10E)-heptadecatrienoate + malonaldehyde</text>
        <dbReference type="Rhea" id="RHEA:48644"/>
        <dbReference type="ChEBI" id="CHEBI:57405"/>
        <dbReference type="ChEBI" id="CHEBI:90694"/>
        <dbReference type="ChEBI" id="CHEBI:566274"/>
    </reaction>
    <physiologicalReaction direction="left-to-right" evidence="31">
        <dbReference type="Rhea" id="RHEA:48645"/>
    </physiologicalReaction>
</comment>
<feature type="disulfide bond" evidence="39">
    <location>
        <begin position="616"/>
        <end position="812"/>
    </location>
</feature>
<dbReference type="SUPFAM" id="SSF52833">
    <property type="entry name" value="Thioredoxin-like"/>
    <property type="match status" value="1"/>
</dbReference>
<evidence type="ECO:0000256" key="38">
    <source>
        <dbReference type="PIRSR" id="PIRSR600823-4"/>
    </source>
</evidence>
<feature type="binding site" evidence="37">
    <location>
        <position position="566"/>
    </location>
    <ligand>
        <name>Ca(2+)</name>
        <dbReference type="ChEBI" id="CHEBI:29108"/>
        <label>1</label>
    </ligand>
</feature>
<evidence type="ECO:0000256" key="13">
    <source>
        <dbReference type="ARBA" id="ARBA00022525"/>
    </source>
</evidence>
<dbReference type="PANTHER" id="PTHR12782">
    <property type="entry name" value="MICROSOMAL PROSTAGLANDIN E SYNTHASE-2"/>
    <property type="match status" value="1"/>
</dbReference>
<evidence type="ECO:0000256" key="4">
    <source>
        <dbReference type="ARBA" id="ARBA00004702"/>
    </source>
</evidence>
<evidence type="ECO:0000313" key="43">
    <source>
        <dbReference type="Proteomes" id="UP000434276"/>
    </source>
</evidence>
<dbReference type="EC" id="5.3.99.3" evidence="8"/>
<evidence type="ECO:0000256" key="34">
    <source>
        <dbReference type="ARBA" id="ARBA00037847"/>
    </source>
</evidence>
<evidence type="ECO:0000256" key="23">
    <source>
        <dbReference type="ARBA" id="ARBA00023002"/>
    </source>
</evidence>
<keyword evidence="12" id="KW-0444">Lipid biosynthesis</keyword>
<dbReference type="PROSITE" id="PS00435">
    <property type="entry name" value="PEROXIDASE_1"/>
    <property type="match status" value="1"/>
</dbReference>
<dbReference type="UniPathway" id="UPA00662"/>
<comment type="cofactor">
    <cofactor evidence="37">
        <name>Ca(2+)</name>
        <dbReference type="ChEBI" id="CHEBI:29108"/>
    </cofactor>
    <text evidence="37">Binds 2 calcium ions per subunit.</text>
</comment>
<dbReference type="Gene3D" id="3.40.50.1110">
    <property type="entry name" value="SGNH hydrolase"/>
    <property type="match status" value="1"/>
</dbReference>
<dbReference type="InterPro" id="IPR033905">
    <property type="entry name" value="Secretory_peroxidase"/>
</dbReference>
<keyword evidence="24 37" id="KW-0408">Iron</keyword>
<dbReference type="OrthoDB" id="2113341at2759"/>
<dbReference type="EMBL" id="CACSHJ010000096">
    <property type="protein sequence ID" value="CAA0406931.1"/>
    <property type="molecule type" value="Genomic_DNA"/>
</dbReference>
<keyword evidence="18 37" id="KW-0479">Metal-binding</keyword>
<evidence type="ECO:0000259" key="41">
    <source>
        <dbReference type="PROSITE" id="PS50873"/>
    </source>
</evidence>
<proteinExistence type="inferred from homology"/>
<comment type="cofactor">
    <cofactor evidence="37">
        <name>heme b</name>
        <dbReference type="ChEBI" id="CHEBI:60344"/>
    </cofactor>
    <text evidence="37">Binds 1 heme b (iron(II)-protoporphyrin IX) group per subunit.</text>
</comment>
<keyword evidence="23" id="KW-0560">Oxidoreductase</keyword>
<comment type="similarity">
    <text evidence="6">Belongs to the GST superfamily.</text>
</comment>
<feature type="binding site" evidence="37">
    <location>
        <position position="584"/>
    </location>
    <ligand>
        <name>Ca(2+)</name>
        <dbReference type="ChEBI" id="CHEBI:29108"/>
        <label>1</label>
    </ligand>
</feature>
<dbReference type="InterPro" id="IPR040079">
    <property type="entry name" value="Glutathione_S-Trfase"/>
</dbReference>
<keyword evidence="19" id="KW-0732">Signal</keyword>
<dbReference type="SUPFAM" id="SSF47616">
    <property type="entry name" value="GST C-terminal domain-like"/>
    <property type="match status" value="1"/>
</dbReference>
<dbReference type="SFLD" id="SFLDS00019">
    <property type="entry name" value="Glutathione_Transferase_(cytos"/>
    <property type="match status" value="1"/>
</dbReference>
<keyword evidence="25" id="KW-0443">Lipid metabolism</keyword>
<feature type="binding site" evidence="37">
    <location>
        <position position="570"/>
    </location>
    <ligand>
        <name>Ca(2+)</name>
        <dbReference type="ChEBI" id="CHEBI:29108"/>
        <label>1</label>
    </ligand>
</feature>
<feature type="binding site" evidence="37">
    <location>
        <position position="568"/>
    </location>
    <ligand>
        <name>Ca(2+)</name>
        <dbReference type="ChEBI" id="CHEBI:29108"/>
        <label>1</label>
    </ligand>
</feature>
<dbReference type="SFLD" id="SFLDG01203">
    <property type="entry name" value="Prostaglandin_E_synthase_like1"/>
    <property type="match status" value="1"/>
</dbReference>
<feature type="disulfide bond" evidence="39">
    <location>
        <begin position="694"/>
        <end position="726"/>
    </location>
</feature>
<dbReference type="InterPro" id="IPR001087">
    <property type="entry name" value="GDSL"/>
</dbReference>
<evidence type="ECO:0000256" key="33">
    <source>
        <dbReference type="ARBA" id="ARBA00031041"/>
    </source>
</evidence>
<dbReference type="GO" id="GO:0140825">
    <property type="term" value="F:lactoperoxidase activity"/>
    <property type="evidence" value="ECO:0007669"/>
    <property type="project" value="UniProtKB-EC"/>
</dbReference>
<evidence type="ECO:0000256" key="25">
    <source>
        <dbReference type="ARBA" id="ARBA00023098"/>
    </source>
</evidence>
<dbReference type="FunFam" id="1.10.520.10:FF:000001">
    <property type="entry name" value="Peroxidase"/>
    <property type="match status" value="1"/>
</dbReference>
<comment type="similarity">
    <text evidence="5">Belongs to the peroxidase family. Ascorbate peroxidase subfamily.</text>
</comment>
<evidence type="ECO:0000256" key="32">
    <source>
        <dbReference type="ARBA" id="ARBA00023931"/>
    </source>
</evidence>
<evidence type="ECO:0000256" key="8">
    <source>
        <dbReference type="ARBA" id="ARBA00012203"/>
    </source>
</evidence>
<evidence type="ECO:0000256" key="20">
    <source>
        <dbReference type="ARBA" id="ARBA00022832"/>
    </source>
</evidence>
<keyword evidence="29" id="KW-0325">Glycoprotein</keyword>
<dbReference type="GO" id="GO:0005773">
    <property type="term" value="C:vacuole"/>
    <property type="evidence" value="ECO:0007669"/>
    <property type="project" value="UniProtKB-SubCell"/>
</dbReference>